<keyword evidence="7" id="KW-0997">Cell inner membrane</keyword>
<evidence type="ECO:0000256" key="6">
    <source>
        <dbReference type="ARBA" id="ARBA00023136"/>
    </source>
</evidence>
<organism evidence="9 10">
    <name type="scientific">Palleronia pelagia</name>
    <dbReference type="NCBI Taxonomy" id="387096"/>
    <lineage>
        <taxon>Bacteria</taxon>
        <taxon>Pseudomonadati</taxon>
        <taxon>Pseudomonadota</taxon>
        <taxon>Alphaproteobacteria</taxon>
        <taxon>Rhodobacterales</taxon>
        <taxon>Roseobacteraceae</taxon>
        <taxon>Palleronia</taxon>
    </lineage>
</organism>
<feature type="transmembrane region" description="Helical" evidence="7">
    <location>
        <begin position="173"/>
        <end position="196"/>
    </location>
</feature>
<name>A0A1H8B3D2_9RHOB</name>
<feature type="transmembrane region" description="Helical" evidence="7">
    <location>
        <begin position="241"/>
        <end position="263"/>
    </location>
</feature>
<evidence type="ECO:0000256" key="7">
    <source>
        <dbReference type="RuleBase" id="RU369079"/>
    </source>
</evidence>
<evidence type="ECO:0000256" key="4">
    <source>
        <dbReference type="ARBA" id="ARBA00022692"/>
    </source>
</evidence>
<dbReference type="Proteomes" id="UP000199372">
    <property type="component" value="Unassembled WGS sequence"/>
</dbReference>
<evidence type="ECO:0000256" key="5">
    <source>
        <dbReference type="ARBA" id="ARBA00022989"/>
    </source>
</evidence>
<comment type="subunit">
    <text evidence="7">The complex comprises the extracytoplasmic solute receptor protein and the two transmembrane proteins.</text>
</comment>
<evidence type="ECO:0000259" key="8">
    <source>
        <dbReference type="Pfam" id="PF04290"/>
    </source>
</evidence>
<proteinExistence type="inferred from homology"/>
<keyword evidence="4 7" id="KW-0812">Transmembrane</keyword>
<comment type="function">
    <text evidence="7">Part of the tripartite ATP-independent periplasmic (TRAP) transport system.</text>
</comment>
<comment type="subcellular location">
    <subcellularLocation>
        <location evidence="7">Cell inner membrane</location>
        <topology evidence="7">Multi-pass membrane protein</topology>
    </subcellularLocation>
    <subcellularLocation>
        <location evidence="1">Cell membrane</location>
        <topology evidence="1">Multi-pass membrane protein</topology>
    </subcellularLocation>
</comment>
<dbReference type="Pfam" id="PF04290">
    <property type="entry name" value="DctQ"/>
    <property type="match status" value="1"/>
</dbReference>
<gene>
    <name evidence="9" type="ORF">SAMN04488011_101423</name>
</gene>
<evidence type="ECO:0000313" key="9">
    <source>
        <dbReference type="EMBL" id="SEM77445.1"/>
    </source>
</evidence>
<feature type="transmembrane region" description="Helical" evidence="7">
    <location>
        <begin position="6"/>
        <end position="29"/>
    </location>
</feature>
<dbReference type="OrthoDB" id="9794346at2"/>
<feature type="transmembrane region" description="Helical" evidence="7">
    <location>
        <begin position="73"/>
        <end position="98"/>
    </location>
</feature>
<dbReference type="GO" id="GO:0005886">
    <property type="term" value="C:plasma membrane"/>
    <property type="evidence" value="ECO:0007669"/>
    <property type="project" value="UniProtKB-SubCell"/>
</dbReference>
<reference evidence="10" key="1">
    <citation type="submission" date="2016-10" db="EMBL/GenBank/DDBJ databases">
        <authorList>
            <person name="Varghese N."/>
            <person name="Submissions S."/>
        </authorList>
    </citation>
    <scope>NUCLEOTIDE SEQUENCE [LARGE SCALE GENOMIC DNA]</scope>
    <source>
        <strain evidence="10">DSM 26893</strain>
    </source>
</reference>
<dbReference type="RefSeq" id="WP_073126386.1">
    <property type="nucleotide sequence ID" value="NZ_FOCM01000001.1"/>
</dbReference>
<dbReference type="InterPro" id="IPR055348">
    <property type="entry name" value="DctQ"/>
</dbReference>
<feature type="transmembrane region" description="Helical" evidence="7">
    <location>
        <begin position="41"/>
        <end position="67"/>
    </location>
</feature>
<keyword evidence="10" id="KW-1185">Reference proteome</keyword>
<comment type="similarity">
    <text evidence="7">Belongs to the TRAP transporter small permease family.</text>
</comment>
<accession>A0A1H8B3D2</accession>
<protein>
    <recommendedName>
        <fullName evidence="7">TRAP transporter small permease protein</fullName>
    </recommendedName>
</protein>
<evidence type="ECO:0000313" key="10">
    <source>
        <dbReference type="Proteomes" id="UP000199372"/>
    </source>
</evidence>
<keyword evidence="2 7" id="KW-0813">Transport</keyword>
<evidence type="ECO:0000256" key="2">
    <source>
        <dbReference type="ARBA" id="ARBA00022448"/>
    </source>
</evidence>
<sequence length="304" mass="34381">MLDALVWFVSNVGLGFYNFLYAITHPASWLGWADREALVRFIYYGASVEFFFVVFDIVLVLTAIGIWRQRLLWAGVVTLEAISNGLGRVVAWAGLIMVLQQIVIVFVQRIFATSSITLGFGTSVTFDISWWAEGLKFYNALIVALCVSYTFVQRGHVRVDIIYAAISYRAKRIIDIIGAIIFMVPIVVLIWLYSWFFMWRHLIVPAPSASDTLDRLIQRSQILRWNVETTGFAPQGFSAYFLFKILLVLFAALVFLQAVTVIWRAIAELREGPEGENKYLDLDVLEDTTAGTPPTEKELQSGAN</sequence>
<dbReference type="EMBL" id="FOCM01000001">
    <property type="protein sequence ID" value="SEM77445.1"/>
    <property type="molecule type" value="Genomic_DNA"/>
</dbReference>
<dbReference type="GO" id="GO:0022857">
    <property type="term" value="F:transmembrane transporter activity"/>
    <property type="evidence" value="ECO:0007669"/>
    <property type="project" value="UniProtKB-UniRule"/>
</dbReference>
<feature type="domain" description="Tripartite ATP-independent periplasmic transporters DctQ component" evidence="8">
    <location>
        <begin position="127"/>
        <end position="194"/>
    </location>
</feature>
<dbReference type="AlphaFoldDB" id="A0A1H8B3D2"/>
<comment type="caution">
    <text evidence="7">Lacks conserved residue(s) required for the propagation of feature annotation.</text>
</comment>
<keyword evidence="3" id="KW-1003">Cell membrane</keyword>
<keyword evidence="6 7" id="KW-0472">Membrane</keyword>
<evidence type="ECO:0000256" key="3">
    <source>
        <dbReference type="ARBA" id="ARBA00022475"/>
    </source>
</evidence>
<feature type="transmembrane region" description="Helical" evidence="7">
    <location>
        <begin position="137"/>
        <end position="152"/>
    </location>
</feature>
<keyword evidence="5 7" id="KW-1133">Transmembrane helix</keyword>
<evidence type="ECO:0000256" key="1">
    <source>
        <dbReference type="ARBA" id="ARBA00004651"/>
    </source>
</evidence>